<evidence type="ECO:0000256" key="1">
    <source>
        <dbReference type="ARBA" id="ARBA00023604"/>
    </source>
</evidence>
<keyword evidence="3" id="KW-1185">Reference proteome</keyword>
<reference evidence="2" key="2">
    <citation type="submission" date="2023-06" db="EMBL/GenBank/DDBJ databases">
        <authorList>
            <consortium name="Lawrence Berkeley National Laboratory"/>
            <person name="Haridas S."/>
            <person name="Hensen N."/>
            <person name="Bonometti L."/>
            <person name="Westerberg I."/>
            <person name="Brannstrom I.O."/>
            <person name="Guillou S."/>
            <person name="Cros-Aarteil S."/>
            <person name="Calhoun S."/>
            <person name="Kuo A."/>
            <person name="Mondo S."/>
            <person name="Pangilinan J."/>
            <person name="Riley R."/>
            <person name="Labutti K."/>
            <person name="Andreopoulos B."/>
            <person name="Lipzen A."/>
            <person name="Chen C."/>
            <person name="Yanf M."/>
            <person name="Daum C."/>
            <person name="Ng V."/>
            <person name="Clum A."/>
            <person name="Steindorff A."/>
            <person name="Ohm R."/>
            <person name="Martin F."/>
            <person name="Silar P."/>
            <person name="Natvig D."/>
            <person name="Lalanne C."/>
            <person name="Gautier V."/>
            <person name="Ament-Velasquez S.L."/>
            <person name="Kruys A."/>
            <person name="Hutchinson M.I."/>
            <person name="Powell A.J."/>
            <person name="Barry K."/>
            <person name="Miller A.N."/>
            <person name="Grigoriev I.V."/>
            <person name="Debuchy R."/>
            <person name="Gladieux P."/>
            <person name="Thoren M.H."/>
            <person name="Johannesson H."/>
        </authorList>
    </citation>
    <scope>NUCLEOTIDE SEQUENCE</scope>
    <source>
        <strain evidence="2">CBS 955.72</strain>
    </source>
</reference>
<name>A0AAJ0MF31_9PEZI</name>
<reference evidence="2" key="1">
    <citation type="journal article" date="2023" name="Mol. Phylogenet. Evol.">
        <title>Genome-scale phylogeny and comparative genomics of the fungal order Sordariales.</title>
        <authorList>
            <person name="Hensen N."/>
            <person name="Bonometti L."/>
            <person name="Westerberg I."/>
            <person name="Brannstrom I.O."/>
            <person name="Guillou S."/>
            <person name="Cros-Aarteil S."/>
            <person name="Calhoun S."/>
            <person name="Haridas S."/>
            <person name="Kuo A."/>
            <person name="Mondo S."/>
            <person name="Pangilinan J."/>
            <person name="Riley R."/>
            <person name="LaButti K."/>
            <person name="Andreopoulos B."/>
            <person name="Lipzen A."/>
            <person name="Chen C."/>
            <person name="Yan M."/>
            <person name="Daum C."/>
            <person name="Ng V."/>
            <person name="Clum A."/>
            <person name="Steindorff A."/>
            <person name="Ohm R.A."/>
            <person name="Martin F."/>
            <person name="Silar P."/>
            <person name="Natvig D.O."/>
            <person name="Lalanne C."/>
            <person name="Gautier V."/>
            <person name="Ament-Velasquez S.L."/>
            <person name="Kruys A."/>
            <person name="Hutchinson M.I."/>
            <person name="Powell A.J."/>
            <person name="Barry K."/>
            <person name="Miller A.N."/>
            <person name="Grigoriev I.V."/>
            <person name="Debuchy R."/>
            <person name="Gladieux P."/>
            <person name="Hiltunen Thoren M."/>
            <person name="Johannesson H."/>
        </authorList>
    </citation>
    <scope>NUCLEOTIDE SEQUENCE</scope>
    <source>
        <strain evidence="2">CBS 955.72</strain>
    </source>
</reference>
<dbReference type="AlphaFoldDB" id="A0AAJ0MF31"/>
<dbReference type="Proteomes" id="UP001275084">
    <property type="component" value="Unassembled WGS sequence"/>
</dbReference>
<comment type="similarity">
    <text evidence="1">Belongs to the asaB hydroxylase/desaturase family.</text>
</comment>
<sequence>MDETAQFAYLKPLPLYEKETPYHNFIDSTTNIVTNRPHPQSVVDIRGKTEDFTLGTHGFEFRVHPLPAVNWQDEGEIKEVYIGDLKALVHDLIPERIERCEMFDFRLRSVGALQKNVPRHPGLCGTYKMPPAMTSPLGVLEWLKREIGGDEANTIVNRHRVRVINIWRPLVEVVQDYPLAMCDSRTVKPSDLVHSAHVSSDYVRRNYLVKYSKDFRFYYLSKMTKSEICAFVVFDSLAVGKDHVRTPPHSAFRHTELPRSDTQPRESIEVRLLVLTPLG</sequence>
<dbReference type="PANTHER" id="PTHR34598:SF3">
    <property type="entry name" value="OXIDOREDUCTASE AN1597"/>
    <property type="match status" value="1"/>
</dbReference>
<comment type="caution">
    <text evidence="2">The sequence shown here is derived from an EMBL/GenBank/DDBJ whole genome shotgun (WGS) entry which is preliminary data.</text>
</comment>
<protein>
    <recommendedName>
        <fullName evidence="4">Methyltransferase</fullName>
    </recommendedName>
</protein>
<accession>A0AAJ0MF31</accession>
<organism evidence="2 3">
    <name type="scientific">Lasiosphaeria hispida</name>
    <dbReference type="NCBI Taxonomy" id="260671"/>
    <lineage>
        <taxon>Eukaryota</taxon>
        <taxon>Fungi</taxon>
        <taxon>Dikarya</taxon>
        <taxon>Ascomycota</taxon>
        <taxon>Pezizomycotina</taxon>
        <taxon>Sordariomycetes</taxon>
        <taxon>Sordariomycetidae</taxon>
        <taxon>Sordariales</taxon>
        <taxon>Lasiosphaeriaceae</taxon>
        <taxon>Lasiosphaeria</taxon>
    </lineage>
</organism>
<gene>
    <name evidence="2" type="ORF">B0T25DRAFT_591330</name>
</gene>
<dbReference type="PANTHER" id="PTHR34598">
    <property type="entry name" value="BLL6449 PROTEIN"/>
    <property type="match status" value="1"/>
</dbReference>
<evidence type="ECO:0008006" key="4">
    <source>
        <dbReference type="Google" id="ProtNLM"/>
    </source>
</evidence>
<dbReference type="GO" id="GO:0016491">
    <property type="term" value="F:oxidoreductase activity"/>
    <property type="evidence" value="ECO:0007669"/>
    <property type="project" value="InterPro"/>
</dbReference>
<evidence type="ECO:0000313" key="3">
    <source>
        <dbReference type="Proteomes" id="UP001275084"/>
    </source>
</evidence>
<dbReference type="EMBL" id="JAUIQD010000004">
    <property type="protein sequence ID" value="KAK3354068.1"/>
    <property type="molecule type" value="Genomic_DNA"/>
</dbReference>
<dbReference type="NCBIfam" id="NF041278">
    <property type="entry name" value="CmcJ_NvfI_EfuI"/>
    <property type="match status" value="1"/>
</dbReference>
<dbReference type="InterPro" id="IPR044053">
    <property type="entry name" value="AsaB-like"/>
</dbReference>
<proteinExistence type="inferred from homology"/>
<evidence type="ECO:0000313" key="2">
    <source>
        <dbReference type="EMBL" id="KAK3354068.1"/>
    </source>
</evidence>